<reference evidence="1 2" key="1">
    <citation type="journal article" date="2024" name="Plant Biotechnol. J.">
        <title>Genome and CRISPR/Cas9 system of a widespread forest tree (Populus alba) in the world.</title>
        <authorList>
            <person name="Liu Y.J."/>
            <person name="Jiang P.F."/>
            <person name="Han X.M."/>
            <person name="Li X.Y."/>
            <person name="Wang H.M."/>
            <person name="Wang Y.J."/>
            <person name="Wang X.X."/>
            <person name="Zeng Q.Y."/>
        </authorList>
    </citation>
    <scope>NUCLEOTIDE SEQUENCE [LARGE SCALE GENOMIC DNA]</scope>
    <source>
        <strain evidence="2">cv. PAL-ZL1</strain>
    </source>
</reference>
<evidence type="ECO:0000313" key="1">
    <source>
        <dbReference type="EMBL" id="KAL3612569.1"/>
    </source>
</evidence>
<evidence type="ECO:0000313" key="2">
    <source>
        <dbReference type="Proteomes" id="UP000309997"/>
    </source>
</evidence>
<dbReference type="EMBL" id="RCHU02000001">
    <property type="protein sequence ID" value="KAL3612569.1"/>
    <property type="molecule type" value="Genomic_DNA"/>
</dbReference>
<gene>
    <name evidence="1" type="ORF">D5086_003589</name>
</gene>
<sequence length="392" mass="45018">MLRSFLITMTNITLLLIVIFLTTSLFVNSKPISRADFPSGFTFGTASSAYQFEGAVNEGNKGDSIWDTFTRQPGRILDLSNADTAVDQYHRFKGDIDLMKDLGMDAYRFSISWPRIFPNGTGVPNQEGIDYYSCLIDTLLEKGIQPYVTLYHWDLPQMLEDKYEGWLSKQIVEDFEHYAFTCFQAFGDRVKHWITFNEPRGFSIQGYDTGIQAPGRCSIMGHFLCRKGNSSSEPYIVGHNILLSHAAAYRCYQLHFKGKQGGQIGITLDSKWYEPISDAEEDKDAAQRAMDFGIGCYKVMAAVLGSYIFGFLRHCTFQQPNRKLNQRRQDNCDVRGYFAWSLLDNWEWNSGYTVRFGLYFVDYRNNLTRVPKASAEWFKSTLRLEDNLKSQL</sequence>
<organism evidence="1 2">
    <name type="scientific">Populus alba</name>
    <name type="common">White poplar</name>
    <dbReference type="NCBI Taxonomy" id="43335"/>
    <lineage>
        <taxon>Eukaryota</taxon>
        <taxon>Viridiplantae</taxon>
        <taxon>Streptophyta</taxon>
        <taxon>Embryophyta</taxon>
        <taxon>Tracheophyta</taxon>
        <taxon>Spermatophyta</taxon>
        <taxon>Magnoliopsida</taxon>
        <taxon>eudicotyledons</taxon>
        <taxon>Gunneridae</taxon>
        <taxon>Pentapetalae</taxon>
        <taxon>rosids</taxon>
        <taxon>fabids</taxon>
        <taxon>Malpighiales</taxon>
        <taxon>Salicaceae</taxon>
        <taxon>Saliceae</taxon>
        <taxon>Populus</taxon>
    </lineage>
</organism>
<comment type="caution">
    <text evidence="1">The sequence shown here is derived from an EMBL/GenBank/DDBJ whole genome shotgun (WGS) entry which is preliminary data.</text>
</comment>
<dbReference type="Proteomes" id="UP000309997">
    <property type="component" value="Unassembled WGS sequence"/>
</dbReference>
<accession>A0ACC4D5E0</accession>
<proteinExistence type="predicted"/>
<name>A0ACC4D5E0_POPAL</name>
<protein>
    <submittedName>
        <fullName evidence="1">Uncharacterized protein</fullName>
    </submittedName>
</protein>
<keyword evidence="2" id="KW-1185">Reference proteome</keyword>